<feature type="region of interest" description="Disordered" evidence="1">
    <location>
        <begin position="389"/>
        <end position="428"/>
    </location>
</feature>
<protein>
    <submittedName>
        <fullName evidence="2">Uncharacterized protein</fullName>
    </submittedName>
</protein>
<dbReference type="PANTHER" id="PTHR37392">
    <property type="entry name" value="OS09G0556800 PROTEIN"/>
    <property type="match status" value="1"/>
</dbReference>
<evidence type="ECO:0000313" key="2">
    <source>
        <dbReference type="EMBL" id="KAJ6355193.1"/>
    </source>
</evidence>
<feature type="compositionally biased region" description="Polar residues" evidence="1">
    <location>
        <begin position="414"/>
        <end position="428"/>
    </location>
</feature>
<sequence>MGLHKEGILSENEVSAFKTHLLETLIASPLEHEQAVILRDKLVFLQELLYAKCITEDEYHSSKRPLLQRLAVQGAEIDSRDVIVAGPKDTKEKIEEEWSDIDLKDEKSLYGKETLQSRNRSKPNSAMKQIKGAASVLGFGSAHKLSKHKEKRSIFEIEARLPSSGQVSNERENPLWDSNLKDKESETKSILMQASLPNESVKESASNDKPRRKPFKTLFQQQQREGDGGGGGDNGLNCEEKTSKSAKKPWGFDGFKKWKKNDSDDETAPLPLNNERSDNFFIDKVLGDKIKKELSKIQTELCTTNPSLKFSDDQIEAISTKLPVDKGDLKKFFPKSWCDRYGDVVLDVVKKEFKDHVGDMENMRNVAREKHHNNSKRWTTFEDDDENCHPNLFSRQDHHSFPNNKKSTAKNDHSAYTNPFSNDSSEINGNKLMTESFQNPFWIPRQQH</sequence>
<proteinExistence type="predicted"/>
<dbReference type="Proteomes" id="UP001141253">
    <property type="component" value="Chromosome 18"/>
</dbReference>
<feature type="region of interest" description="Disordered" evidence="1">
    <location>
        <begin position="163"/>
        <end position="246"/>
    </location>
</feature>
<reference evidence="2" key="2">
    <citation type="journal article" date="2023" name="Int. J. Mol. Sci.">
        <title>De Novo Assembly and Annotation of 11 Diverse Shrub Willow (Salix) Genomes Reveals Novel Gene Organization in Sex-Linked Regions.</title>
        <authorList>
            <person name="Hyden B."/>
            <person name="Feng K."/>
            <person name="Yates T.B."/>
            <person name="Jawdy S."/>
            <person name="Cereghino C."/>
            <person name="Smart L.B."/>
            <person name="Muchero W."/>
        </authorList>
    </citation>
    <scope>NUCLEOTIDE SEQUENCE</scope>
    <source>
        <tissue evidence="2">Shoot tip</tissue>
    </source>
</reference>
<gene>
    <name evidence="2" type="ORF">OIU77_005727</name>
</gene>
<organism evidence="2 3">
    <name type="scientific">Salix suchowensis</name>
    <dbReference type="NCBI Taxonomy" id="1278906"/>
    <lineage>
        <taxon>Eukaryota</taxon>
        <taxon>Viridiplantae</taxon>
        <taxon>Streptophyta</taxon>
        <taxon>Embryophyta</taxon>
        <taxon>Tracheophyta</taxon>
        <taxon>Spermatophyta</taxon>
        <taxon>Magnoliopsida</taxon>
        <taxon>eudicotyledons</taxon>
        <taxon>Gunneridae</taxon>
        <taxon>Pentapetalae</taxon>
        <taxon>rosids</taxon>
        <taxon>fabids</taxon>
        <taxon>Malpighiales</taxon>
        <taxon>Salicaceae</taxon>
        <taxon>Saliceae</taxon>
        <taxon>Salix</taxon>
    </lineage>
</organism>
<keyword evidence="3" id="KW-1185">Reference proteome</keyword>
<feature type="compositionally biased region" description="Basic and acidic residues" evidence="1">
    <location>
        <begin position="169"/>
        <end position="187"/>
    </location>
</feature>
<feature type="compositionally biased region" description="Polar residues" evidence="1">
    <location>
        <begin position="188"/>
        <end position="198"/>
    </location>
</feature>
<comment type="caution">
    <text evidence="2">The sequence shown here is derived from an EMBL/GenBank/DDBJ whole genome shotgun (WGS) entry which is preliminary data.</text>
</comment>
<dbReference type="PANTHER" id="PTHR37392:SF1">
    <property type="entry name" value="OS09G0556800 PROTEIN"/>
    <property type="match status" value="1"/>
</dbReference>
<reference evidence="2" key="1">
    <citation type="submission" date="2022-10" db="EMBL/GenBank/DDBJ databases">
        <authorList>
            <person name="Hyden B.L."/>
            <person name="Feng K."/>
            <person name="Yates T."/>
            <person name="Jawdy S."/>
            <person name="Smart L.B."/>
            <person name="Muchero W."/>
        </authorList>
    </citation>
    <scope>NUCLEOTIDE SEQUENCE</scope>
    <source>
        <tissue evidence="2">Shoot tip</tissue>
    </source>
</reference>
<accession>A0ABQ9ART3</accession>
<feature type="compositionally biased region" description="Basic and acidic residues" evidence="1">
    <location>
        <begin position="200"/>
        <end position="209"/>
    </location>
</feature>
<dbReference type="EMBL" id="JAPFFI010000017">
    <property type="protein sequence ID" value="KAJ6355193.1"/>
    <property type="molecule type" value="Genomic_DNA"/>
</dbReference>
<evidence type="ECO:0000256" key="1">
    <source>
        <dbReference type="SAM" id="MobiDB-lite"/>
    </source>
</evidence>
<evidence type="ECO:0000313" key="3">
    <source>
        <dbReference type="Proteomes" id="UP001141253"/>
    </source>
</evidence>
<name>A0ABQ9ART3_9ROSI</name>